<dbReference type="Proteomes" id="UP000241462">
    <property type="component" value="Unassembled WGS sequence"/>
</dbReference>
<organism evidence="1 2">
    <name type="scientific">Coniella lustricola</name>
    <dbReference type="NCBI Taxonomy" id="2025994"/>
    <lineage>
        <taxon>Eukaryota</taxon>
        <taxon>Fungi</taxon>
        <taxon>Dikarya</taxon>
        <taxon>Ascomycota</taxon>
        <taxon>Pezizomycotina</taxon>
        <taxon>Sordariomycetes</taxon>
        <taxon>Sordariomycetidae</taxon>
        <taxon>Diaporthales</taxon>
        <taxon>Schizoparmaceae</taxon>
        <taxon>Coniella</taxon>
    </lineage>
</organism>
<dbReference type="AlphaFoldDB" id="A0A2T3AB33"/>
<sequence>MVGVIEFDIAVWASPSIHQTATSDISESTVPQKFSVSKKENGGKLLWFICLRSQTCKLAEASKTLSRVCGGGFSSRTNKKLPPFAQTHGSLSRHTFTQASPSHATKRQVFLFRFCVEN</sequence>
<accession>A0A2T3AB33</accession>
<gene>
    <name evidence="1" type="ORF">BD289DRAFT_221670</name>
</gene>
<name>A0A2T3AB33_9PEZI</name>
<proteinExistence type="predicted"/>
<dbReference type="InParanoid" id="A0A2T3AB33"/>
<evidence type="ECO:0000313" key="2">
    <source>
        <dbReference type="Proteomes" id="UP000241462"/>
    </source>
</evidence>
<reference evidence="1 2" key="1">
    <citation type="journal article" date="2018" name="Mycol. Prog.">
        <title>Coniella lustricola, a new species from submerged detritus.</title>
        <authorList>
            <person name="Raudabaugh D.B."/>
            <person name="Iturriaga T."/>
            <person name="Carver A."/>
            <person name="Mondo S."/>
            <person name="Pangilinan J."/>
            <person name="Lipzen A."/>
            <person name="He G."/>
            <person name="Amirebrahimi M."/>
            <person name="Grigoriev I.V."/>
            <person name="Miller A.N."/>
        </authorList>
    </citation>
    <scope>NUCLEOTIDE SEQUENCE [LARGE SCALE GENOMIC DNA]</scope>
    <source>
        <strain evidence="1 2">B22-T-1</strain>
    </source>
</reference>
<protein>
    <submittedName>
        <fullName evidence="1">Uncharacterized protein</fullName>
    </submittedName>
</protein>
<keyword evidence="2" id="KW-1185">Reference proteome</keyword>
<evidence type="ECO:0000313" key="1">
    <source>
        <dbReference type="EMBL" id="PSR90306.1"/>
    </source>
</evidence>
<dbReference type="EMBL" id="KZ678421">
    <property type="protein sequence ID" value="PSR90306.1"/>
    <property type="molecule type" value="Genomic_DNA"/>
</dbReference>